<keyword evidence="2" id="KW-1185">Reference proteome</keyword>
<dbReference type="PATRIC" id="fig|520762.4.peg.502"/>
<dbReference type="RefSeq" id="WP_068554664.1">
    <property type="nucleotide sequence ID" value="NZ_LOEE01000014.1"/>
</dbReference>
<organism evidence="1 2">
    <name type="scientific">Thermotalea metallivorans</name>
    <dbReference type="NCBI Taxonomy" id="520762"/>
    <lineage>
        <taxon>Bacteria</taxon>
        <taxon>Bacillati</taxon>
        <taxon>Bacillota</taxon>
        <taxon>Clostridia</taxon>
        <taxon>Peptostreptococcales</taxon>
        <taxon>Thermotaleaceae</taxon>
        <taxon>Thermotalea</taxon>
    </lineage>
</organism>
<dbReference type="Proteomes" id="UP000070456">
    <property type="component" value="Unassembled WGS sequence"/>
</dbReference>
<reference evidence="1 2" key="1">
    <citation type="submission" date="2015-12" db="EMBL/GenBank/DDBJ databases">
        <title>Draft genome sequence of the thermoanaerobe Thermotalea metallivorans, an isolate from the runoff channel of the Great Artesian Basin, Australia.</title>
        <authorList>
            <person name="Patel B.K."/>
        </authorList>
    </citation>
    <scope>NUCLEOTIDE SEQUENCE [LARGE SCALE GENOMIC DNA]</scope>
    <source>
        <strain evidence="1 2">B2-1</strain>
    </source>
</reference>
<name>A0A140LA83_9FIRM</name>
<proteinExistence type="predicted"/>
<protein>
    <submittedName>
        <fullName evidence="1">Uncharacterized protein</fullName>
    </submittedName>
</protein>
<evidence type="ECO:0000313" key="1">
    <source>
        <dbReference type="EMBL" id="KXG77458.1"/>
    </source>
</evidence>
<evidence type="ECO:0000313" key="2">
    <source>
        <dbReference type="Proteomes" id="UP000070456"/>
    </source>
</evidence>
<dbReference type="AlphaFoldDB" id="A0A140LA83"/>
<sequence length="384" mass="44523">MHEICNDPRGCIYEVICVEHNNTNQDNIGDSFIYEEIVGYLEEKLNFILYQENEEVENIVKKANITNEKEIICKDYTVANKIAKILLSRDFNYQSTKNVQHHIPRINEIITRHVSKYETIPLYLDLGGGYHASTSVDKPSISFDINLGEVLLLYQIKKLYNKIKPFYPPAIKFTIVIDNVVANYVNDIPIDKTLSYCEKFRALISLLNMDSIVYLLVESEHCNWSSNLEKVKYHKKAQFGVKEHLNIIRFLGRDCTFEEAGDRLGRYEAGVRKSDELLNSLIGNEIRFVQRSDDGQLTFRPFPGGAIRIQCGIVGFRMASTRKMIPLLVTTESKLNYRCYQIYLNLIALIYKMKNKNLPASDIHFQKQYKEEIEVLEYSSENII</sequence>
<dbReference type="EMBL" id="LOEE01000014">
    <property type="protein sequence ID" value="KXG77458.1"/>
    <property type="molecule type" value="Genomic_DNA"/>
</dbReference>
<gene>
    <name evidence="1" type="ORF">AN619_04430</name>
</gene>
<accession>A0A140LA83</accession>
<dbReference type="OrthoDB" id="9255636at2"/>
<comment type="caution">
    <text evidence="1">The sequence shown here is derived from an EMBL/GenBank/DDBJ whole genome shotgun (WGS) entry which is preliminary data.</text>
</comment>